<dbReference type="AlphaFoldDB" id="A0A1D8B1D1"/>
<dbReference type="RefSeq" id="WP_009743260.1">
    <property type="nucleotide sequence ID" value="NZ_CP017298.1"/>
</dbReference>
<organism evidence="2 3">
    <name type="scientific">Pauljensenia hongkongensis</name>
    <dbReference type="NCBI Taxonomy" id="178339"/>
    <lineage>
        <taxon>Bacteria</taxon>
        <taxon>Bacillati</taxon>
        <taxon>Actinomycetota</taxon>
        <taxon>Actinomycetes</taxon>
        <taxon>Actinomycetales</taxon>
        <taxon>Actinomycetaceae</taxon>
        <taxon>Pauljensenia</taxon>
    </lineage>
</organism>
<feature type="signal peptide" evidence="1">
    <location>
        <begin position="1"/>
        <end position="35"/>
    </location>
</feature>
<reference evidence="2 3" key="1">
    <citation type="submission" date="2016-09" db="EMBL/GenBank/DDBJ databases">
        <title>Complete genome sequence of Actinomyces hongkongensis HKU8.</title>
        <authorList>
            <person name="Gao Y.-X."/>
            <person name="Zhou Y.-Y."/>
            <person name="Xie Y."/>
            <person name="Wang M."/>
            <person name="Wang S.-J."/>
            <person name="Shen S.-G."/>
        </authorList>
    </citation>
    <scope>NUCLEOTIDE SEQUENCE [LARGE SCALE GENOMIC DNA]</scope>
    <source>
        <strain evidence="2 3">HKU8</strain>
    </source>
</reference>
<feature type="chain" id="PRO_5009105468" evidence="1">
    <location>
        <begin position="36"/>
        <end position="434"/>
    </location>
</feature>
<sequence length="434" mass="44840">MLSQSPRALSAPSAGIAALALVCACALPGCSSSTAFPEVGQDRATTANSVLALRIGNSPGVGADAYSTGVGRLLLVDGAGTGNSVDVGAMIDAGLVWNASGLHYGTSGAEVAVSDSGTTSVPRGKDERHELSRYSIDDGAASLAFYIDGDQQDAVAVTADGGSAFAPIPGMHPFNSVCDGHLYSMTSTRFPGNGSLPTQLDASGLQADTRPDGQGPADMLIRVDPHDDPQATIVGIAPMDEGLDTPQNEAPCYDGKIYVPTFHKTYPGANPDNGQDPTAGEPVLQVWDTTNGTRDLVPMAGDDGSPIAFSPGHLDWLVGHLSGSVYTFVTSYGEVYSTDLGTGTTRPLFTVPLTDPDSQASRFTVDAQNVFTLDVPADSEAPLTLRRDPLDGGGGEVLLTVDASPVRKGTFLTGGPLMVQAFALRPAYMEDFAR</sequence>
<dbReference type="PROSITE" id="PS51257">
    <property type="entry name" value="PROKAR_LIPOPROTEIN"/>
    <property type="match status" value="1"/>
</dbReference>
<name>A0A1D8B1D1_9ACTO</name>
<keyword evidence="1" id="KW-0732">Signal</keyword>
<keyword evidence="3" id="KW-1185">Reference proteome</keyword>
<evidence type="ECO:0000313" key="3">
    <source>
        <dbReference type="Proteomes" id="UP000095214"/>
    </source>
</evidence>
<dbReference type="EMBL" id="CP017298">
    <property type="protein sequence ID" value="AOS46951.1"/>
    <property type="molecule type" value="Genomic_DNA"/>
</dbReference>
<dbReference type="OrthoDB" id="3787729at2"/>
<proteinExistence type="predicted"/>
<dbReference type="STRING" id="178339.BH719_02985"/>
<dbReference type="Proteomes" id="UP000095214">
    <property type="component" value="Chromosome"/>
</dbReference>
<gene>
    <name evidence="2" type="ORF">BH719_02985</name>
</gene>
<evidence type="ECO:0000313" key="2">
    <source>
        <dbReference type="EMBL" id="AOS46951.1"/>
    </source>
</evidence>
<evidence type="ECO:0000256" key="1">
    <source>
        <dbReference type="SAM" id="SignalP"/>
    </source>
</evidence>
<accession>A0A1D8B1D1</accession>
<protein>
    <submittedName>
        <fullName evidence="2">Uncharacterized protein</fullName>
    </submittedName>
</protein>
<dbReference type="KEGG" id="phon:BH719_02985"/>